<comment type="similarity">
    <text evidence="1">Belongs to the type-I restriction system S methylase family.</text>
</comment>
<dbReference type="OrthoDB" id="396674at2"/>
<keyword evidence="4" id="KW-0812">Transmembrane</keyword>
<feature type="domain" description="Type I restriction modification DNA specificity" evidence="5">
    <location>
        <begin position="262"/>
        <end position="408"/>
    </location>
</feature>
<dbReference type="InterPro" id="IPR044946">
    <property type="entry name" value="Restrct_endonuc_typeI_TRD_sf"/>
</dbReference>
<dbReference type="SUPFAM" id="SSF116734">
    <property type="entry name" value="DNA methylase specificity domain"/>
    <property type="match status" value="2"/>
</dbReference>
<dbReference type="GO" id="GO:0003677">
    <property type="term" value="F:DNA binding"/>
    <property type="evidence" value="ECO:0007669"/>
    <property type="project" value="UniProtKB-KW"/>
</dbReference>
<evidence type="ECO:0000256" key="4">
    <source>
        <dbReference type="SAM" id="Phobius"/>
    </source>
</evidence>
<dbReference type="RefSeq" id="WP_121464087.1">
    <property type="nucleotide sequence ID" value="NZ_CP025121.1"/>
</dbReference>
<dbReference type="Proteomes" id="UP000272462">
    <property type="component" value="Chromosome"/>
</dbReference>
<dbReference type="KEGG" id="pzi:CWO85_02585"/>
<name>A0A660HMX7_ZIZJU</name>
<dbReference type="EMBL" id="CP025121">
    <property type="protein sequence ID" value="AYJ01375.1"/>
    <property type="molecule type" value="Genomic_DNA"/>
</dbReference>
<protein>
    <recommendedName>
        <fullName evidence="5">Type I restriction modification DNA specificity domain-containing protein</fullName>
    </recommendedName>
</protein>
<feature type="domain" description="Type I restriction modification DNA specificity" evidence="5">
    <location>
        <begin position="121"/>
        <end position="194"/>
    </location>
</feature>
<reference evidence="6 7" key="1">
    <citation type="journal article" date="2018" name="BMC Genomics">
        <title>Comparative genome analysis of jujube witches'-broom Phytoplasma, an obligate pathogen that causes jujube witches'-broom disease.</title>
        <authorList>
            <person name="Wang J."/>
            <person name="Song L."/>
            <person name="Jiao Q."/>
            <person name="Yang S."/>
            <person name="Gao R."/>
            <person name="Lu X."/>
            <person name="Zhou G."/>
        </authorList>
    </citation>
    <scope>NUCLEOTIDE SEQUENCE [LARGE SCALE GENOMIC DNA]</scope>
    <source>
        <strain evidence="6">Jwb-nky</strain>
    </source>
</reference>
<organism evidence="6 7">
    <name type="scientific">Ziziphus jujuba witches'-broom phytoplasma</name>
    <dbReference type="NCBI Taxonomy" id="135727"/>
    <lineage>
        <taxon>Bacteria</taxon>
        <taxon>Bacillati</taxon>
        <taxon>Mycoplasmatota</taxon>
        <taxon>Mollicutes</taxon>
        <taxon>Acholeplasmatales</taxon>
        <taxon>Acholeplasmataceae</taxon>
        <taxon>Candidatus Phytoplasma</taxon>
        <taxon>16SrV (Elm yellows group)</taxon>
    </lineage>
</organism>
<evidence type="ECO:0000256" key="3">
    <source>
        <dbReference type="ARBA" id="ARBA00023125"/>
    </source>
</evidence>
<sequence>MPDKQFLKCPPLRFREFEKEWEEQSLNKFLKERKEKSTVLNQYKIASVSAKKGLILQEERFLKKIASKNDIGYKIVGSNNLVVCPQNLDRGTICINLDLGKVLVSPSYKVYLINYSFISVLFLFFAIRSRKNNEIFKLIIKKGTSSGRVVTDMQKFLKLKFYIPSLSEQNKIASFLILLDERIKIQSEIIKDIELRQKYYLNQLMERQLRFPEFEKEWEEQSYLKEIAFIIFGTNPKNKFYSCDTNNFKKINQIKFECLKSGQIRGLDEFNLKIRYYSTEDIKISYDKLLQEEDLILNKQGKGTAGRIGFFRHSIFKYSTIINSCGCIIRANKTIINSRYLLYFMNSEYIGFKKLHDMAVGTTGQVQIPVEKIKNLIIKYPSLQQQQKITAFLSLLDEKQNLEKNLLQNYQLQKQYYLNNLLI</sequence>
<evidence type="ECO:0000256" key="1">
    <source>
        <dbReference type="ARBA" id="ARBA00010923"/>
    </source>
</evidence>
<dbReference type="GO" id="GO:0009307">
    <property type="term" value="P:DNA restriction-modification system"/>
    <property type="evidence" value="ECO:0007669"/>
    <property type="project" value="UniProtKB-KW"/>
</dbReference>
<dbReference type="Gene3D" id="3.90.220.20">
    <property type="entry name" value="DNA methylase specificity domains"/>
    <property type="match status" value="2"/>
</dbReference>
<keyword evidence="7" id="KW-1185">Reference proteome</keyword>
<keyword evidence="3" id="KW-0238">DNA-binding</keyword>
<gene>
    <name evidence="6" type="ORF">CWO85_02585</name>
</gene>
<proteinExistence type="inferred from homology"/>
<evidence type="ECO:0000313" key="6">
    <source>
        <dbReference type="EMBL" id="AYJ01375.1"/>
    </source>
</evidence>
<dbReference type="InterPro" id="IPR000055">
    <property type="entry name" value="Restrct_endonuc_typeI_TRD"/>
</dbReference>
<keyword evidence="4" id="KW-1133">Transmembrane helix</keyword>
<dbReference type="AlphaFoldDB" id="A0A660HMX7"/>
<keyword evidence="4" id="KW-0472">Membrane</keyword>
<dbReference type="PANTHER" id="PTHR30408">
    <property type="entry name" value="TYPE-1 RESTRICTION ENZYME ECOKI SPECIFICITY PROTEIN"/>
    <property type="match status" value="1"/>
</dbReference>
<dbReference type="REBASE" id="275079">
    <property type="entry name" value="S.PziJORF2590P"/>
</dbReference>
<feature type="transmembrane region" description="Helical" evidence="4">
    <location>
        <begin position="108"/>
        <end position="127"/>
    </location>
</feature>
<dbReference type="PANTHER" id="PTHR30408:SF12">
    <property type="entry name" value="TYPE I RESTRICTION ENZYME MJAVIII SPECIFICITY SUBUNIT"/>
    <property type="match status" value="1"/>
</dbReference>
<evidence type="ECO:0000259" key="5">
    <source>
        <dbReference type="Pfam" id="PF01420"/>
    </source>
</evidence>
<dbReference type="Pfam" id="PF01420">
    <property type="entry name" value="Methylase_S"/>
    <property type="match status" value="2"/>
</dbReference>
<evidence type="ECO:0000313" key="7">
    <source>
        <dbReference type="Proteomes" id="UP000272462"/>
    </source>
</evidence>
<keyword evidence="2" id="KW-0680">Restriction system</keyword>
<dbReference type="InterPro" id="IPR052021">
    <property type="entry name" value="Type-I_RS_S_subunit"/>
</dbReference>
<accession>A0A660HMX7</accession>
<evidence type="ECO:0000256" key="2">
    <source>
        <dbReference type="ARBA" id="ARBA00022747"/>
    </source>
</evidence>